<accession>A0A6L5XAE2</accession>
<dbReference type="RefSeq" id="WP_154326724.1">
    <property type="nucleotide sequence ID" value="NZ_CP045696.1"/>
</dbReference>
<evidence type="ECO:0008006" key="4">
    <source>
        <dbReference type="Google" id="ProtNLM"/>
    </source>
</evidence>
<evidence type="ECO:0000313" key="3">
    <source>
        <dbReference type="Proteomes" id="UP000483362"/>
    </source>
</evidence>
<comment type="caution">
    <text evidence="2">The sequence shown here is derived from an EMBL/GenBank/DDBJ whole genome shotgun (WGS) entry which is preliminary data.</text>
</comment>
<feature type="signal peptide" evidence="1">
    <location>
        <begin position="1"/>
        <end position="19"/>
    </location>
</feature>
<dbReference type="SUPFAM" id="SSF49464">
    <property type="entry name" value="Carboxypeptidase regulatory domain-like"/>
    <property type="match status" value="1"/>
</dbReference>
<protein>
    <recommendedName>
        <fullName evidence="4">Outer membrane protein beta-barrel domain-containing protein</fullName>
    </recommendedName>
</protein>
<dbReference type="Pfam" id="PF13715">
    <property type="entry name" value="CarbopepD_reg_2"/>
    <property type="match status" value="1"/>
</dbReference>
<gene>
    <name evidence="2" type="ORF">FYJ29_06345</name>
</gene>
<dbReference type="InterPro" id="IPR008969">
    <property type="entry name" value="CarboxyPept-like_regulatory"/>
</dbReference>
<dbReference type="AlphaFoldDB" id="A0A6L5XAE2"/>
<reference evidence="2 3" key="1">
    <citation type="submission" date="2019-08" db="EMBL/GenBank/DDBJ databases">
        <title>In-depth cultivation of the pig gut microbiome towards novel bacterial diversity and tailored functional studies.</title>
        <authorList>
            <person name="Wylensek D."/>
            <person name="Hitch T.C.A."/>
            <person name="Clavel T."/>
        </authorList>
    </citation>
    <scope>NUCLEOTIDE SEQUENCE [LARGE SCALE GENOMIC DNA]</scope>
    <source>
        <strain evidence="2 3">Oil-RF-744-WCA-WT-10</strain>
    </source>
</reference>
<evidence type="ECO:0000313" key="2">
    <source>
        <dbReference type="EMBL" id="MSS17379.1"/>
    </source>
</evidence>
<proteinExistence type="predicted"/>
<evidence type="ECO:0000256" key="1">
    <source>
        <dbReference type="SAM" id="SignalP"/>
    </source>
</evidence>
<keyword evidence="1" id="KW-0732">Signal</keyword>
<dbReference type="SUPFAM" id="SSF56935">
    <property type="entry name" value="Porins"/>
    <property type="match status" value="1"/>
</dbReference>
<name>A0A6L5XAE2_9BACT</name>
<dbReference type="Proteomes" id="UP000483362">
    <property type="component" value="Unassembled WGS sequence"/>
</dbReference>
<keyword evidence="3" id="KW-1185">Reference proteome</keyword>
<sequence length="783" mass="88864">MKRAIILFSLVLVSIHAFAYNLVGRVLDDKDKEPLPGTTVRVFVESSNSLINYTVTNHEGKFVIKDIHHKGNVSVTLSCLSYNPITIKLKDNSKSIDLGDILLTGKANSLDEVVVTARETIEKYDRILVFATAEERKNSSDVIGLLSNMKMKLPGIDVNEMARTISIYGKEPVYQINGKVESLSKIRMINKNRVLRVEYKNQADIRFSNDGINGGVINFILKEDFDGGSLHTRAGVTVTTPRTNGEVGFTYNNKRSEWSLNCDNVWRKSTKQYTDNYETYKGKSYEIERQQIGLPSSFKDFDNNLSLGYTYKHSQNTTFATDLGLRYHKVDASDEYLMRQIKGGQTADYTKINARNSETIDPTLNLYFNKNFGKHTVEFDLTGAFSSGDYSRGMNYIYSPAEQYIQNNKTDNKSYLASSEALYTYAFKNFTTKFGLNYSYNYVTNGYSESEKVINNTLAKHKLYLYGNIGGRLRKINYAIGVGGRYEAVSNGDIFEHSMRPNLSASISYPVLKRGNLSLSYTYMPSLPSLFNFSEVMRTIDDISLQTGSLNIKPTESHSTKLAFRTMIWKLSANLSAEYSRTTKPLVNVWEYDSDPESKYYDKFISRTANGKYQDCVNFQLDIATQRFLNCLAVYGQFGWNRHKISGWGEYNYKLSKFYAAVGVNAVVKNVSIISKYDILPRYSVSGLSVSSNSGNFYMGFNWRYKNIAVGIMAGNLFTSKANRVKTTYISSVRPMTQEYYIKDFSNMVELTFQYNIDFGKRYGSSSRSLSGEKIDRGVNNAY</sequence>
<dbReference type="EMBL" id="VULT01000008">
    <property type="protein sequence ID" value="MSS17379.1"/>
    <property type="molecule type" value="Genomic_DNA"/>
</dbReference>
<feature type="chain" id="PRO_5027008774" description="Outer membrane protein beta-barrel domain-containing protein" evidence="1">
    <location>
        <begin position="20"/>
        <end position="783"/>
    </location>
</feature>
<organism evidence="2 3">
    <name type="scientific">Sodaliphilus pleomorphus</name>
    <dbReference type="NCBI Taxonomy" id="2606626"/>
    <lineage>
        <taxon>Bacteria</taxon>
        <taxon>Pseudomonadati</taxon>
        <taxon>Bacteroidota</taxon>
        <taxon>Bacteroidia</taxon>
        <taxon>Bacteroidales</taxon>
        <taxon>Muribaculaceae</taxon>
        <taxon>Sodaliphilus</taxon>
    </lineage>
</organism>